<evidence type="ECO:0000313" key="3">
    <source>
        <dbReference type="EMBL" id="CAD9694717.1"/>
    </source>
</evidence>
<dbReference type="UniPathway" id="UPA00219"/>
<dbReference type="Pfam" id="PF01471">
    <property type="entry name" value="PG_binding_1"/>
    <property type="match status" value="1"/>
</dbReference>
<dbReference type="InterPro" id="IPR038063">
    <property type="entry name" value="Transpep_catalytic_dom"/>
</dbReference>
<sequence>MPAPFYRELVYAEDSADLSGNDVTIAQTLLNRWGRQPLLVVDGDFGHASAAAVKGFQASARGQLEASGILDEPTAAALLDCCLADGYRDSGESAGSQGFLYKVLVPVHQNRSVETTAKLLDANNTELLSFRVRAHGHRDDGSAEDWPDFGDGDFGLNELSSDGNTPTGLATIDLNSPEPADVEEEYGPYPINRVVQGLQGNMGLLLSDIRSGILLHTGEWPGWDASMDMPNSDGCLHAHPDDVDAIWQALVALGVQINDNPYSSKDYPYTPQGLISVELVE</sequence>
<feature type="region of interest" description="Disordered" evidence="1">
    <location>
        <begin position="156"/>
        <end position="185"/>
    </location>
</feature>
<name>A0A7S2SAX5_9STRA</name>
<proteinExistence type="predicted"/>
<evidence type="ECO:0000256" key="1">
    <source>
        <dbReference type="SAM" id="MobiDB-lite"/>
    </source>
</evidence>
<dbReference type="Gene3D" id="1.10.101.10">
    <property type="entry name" value="PGBD-like superfamily/PGBD"/>
    <property type="match status" value="1"/>
</dbReference>
<feature type="compositionally biased region" description="Polar residues" evidence="1">
    <location>
        <begin position="158"/>
        <end position="168"/>
    </location>
</feature>
<dbReference type="SUPFAM" id="SSF141523">
    <property type="entry name" value="L,D-transpeptidase catalytic domain-like"/>
    <property type="match status" value="1"/>
</dbReference>
<accession>A0A7S2SAX5</accession>
<evidence type="ECO:0000259" key="2">
    <source>
        <dbReference type="Pfam" id="PF01471"/>
    </source>
</evidence>
<dbReference type="AlphaFoldDB" id="A0A7S2SAX5"/>
<dbReference type="InterPro" id="IPR002477">
    <property type="entry name" value="Peptidoglycan-bd-like"/>
</dbReference>
<dbReference type="EMBL" id="HBHJ01019507">
    <property type="protein sequence ID" value="CAD9694717.1"/>
    <property type="molecule type" value="Transcribed_RNA"/>
</dbReference>
<dbReference type="Gene3D" id="2.40.440.10">
    <property type="entry name" value="L,D-transpeptidase catalytic domain-like"/>
    <property type="match status" value="1"/>
</dbReference>
<protein>
    <recommendedName>
        <fullName evidence="2">Peptidoglycan binding-like domain-containing protein</fullName>
    </recommendedName>
</protein>
<organism evidence="3">
    <name type="scientific">Rhizochromulina marina</name>
    <dbReference type="NCBI Taxonomy" id="1034831"/>
    <lineage>
        <taxon>Eukaryota</taxon>
        <taxon>Sar</taxon>
        <taxon>Stramenopiles</taxon>
        <taxon>Ochrophyta</taxon>
        <taxon>Dictyochophyceae</taxon>
        <taxon>Rhizochromulinales</taxon>
        <taxon>Rhizochromulina</taxon>
    </lineage>
</organism>
<reference evidence="3" key="1">
    <citation type="submission" date="2021-01" db="EMBL/GenBank/DDBJ databases">
        <authorList>
            <person name="Corre E."/>
            <person name="Pelletier E."/>
            <person name="Niang G."/>
            <person name="Scheremetjew M."/>
            <person name="Finn R."/>
            <person name="Kale V."/>
            <person name="Holt S."/>
            <person name="Cochrane G."/>
            <person name="Meng A."/>
            <person name="Brown T."/>
            <person name="Cohen L."/>
        </authorList>
    </citation>
    <scope>NUCLEOTIDE SEQUENCE</scope>
    <source>
        <strain evidence="3">CCMP1243</strain>
    </source>
</reference>
<gene>
    <name evidence="3" type="ORF">RMAR1173_LOCUS12902</name>
</gene>
<feature type="domain" description="Peptidoglycan binding-like" evidence="2">
    <location>
        <begin position="19"/>
        <end position="78"/>
    </location>
</feature>
<dbReference type="InterPro" id="IPR036365">
    <property type="entry name" value="PGBD-like_sf"/>
</dbReference>
<dbReference type="SUPFAM" id="SSF47090">
    <property type="entry name" value="PGBD-like"/>
    <property type="match status" value="1"/>
</dbReference>
<dbReference type="InterPro" id="IPR036366">
    <property type="entry name" value="PGBDSf"/>
</dbReference>